<evidence type="ECO:0000313" key="3">
    <source>
        <dbReference type="Proteomes" id="UP000054375"/>
    </source>
</evidence>
<keyword evidence="3" id="KW-1185">Reference proteome</keyword>
<accession>A0A101SCM9</accession>
<evidence type="ECO:0008006" key="4">
    <source>
        <dbReference type="Google" id="ProtNLM"/>
    </source>
</evidence>
<sequence length="577" mass="59851">MSRLSRDKKRDQQWGATPIDVRVPLTGECATVAGRTVTAPPGEELHQAVLTHLHHLALSTGHPVHATVHDARIGYVVPLEITTDGSSRFTAEPIRMPRPEEPAPETPRPFEAPSGPILLPTTPHPEPRPASAAPGRHDGGAEDAGSPAPHDRVSGDAAASASYVPVAEPSAAPAAYDREPEPSAAPAPYDRVSGDAGVPASFAPVAEPPAAPAAYDRAPEPSTAPAPPDQPVRQFDEPGRESDVTFRMRKLSVPQPSDAEPDPTQALRHVQDTRPPSAADASDSAPLPDQSSPSGRPSPLQAPAPAPGTAVPPTGAFGPPPVMDARPASAAEPLASPRSAYTPTPFPSTTPTPTPTPPPTDTRPTPLPPTDLTATPLPSAGSTPRPAPLLTPVPLLDDPDPQPAPVRGFDAVAEAVMGEGLVVEDTAVLGEPVERISAAVREGRTEVAAELAQDVVAEASQTLGEEHPDVLRVRELAAYIAYLGGEPEQAAVISLDLAGIQHRAGDAESAYGNVQSAVTAWKAVRDPSRGLALGSDLLALWTEMAAGEGPAAGEPDRLESARSRMLRLAERARKADS</sequence>
<feature type="region of interest" description="Disordered" evidence="1">
    <location>
        <begin position="87"/>
        <end position="405"/>
    </location>
</feature>
<evidence type="ECO:0000256" key="1">
    <source>
        <dbReference type="SAM" id="MobiDB-lite"/>
    </source>
</evidence>
<reference evidence="2 3" key="1">
    <citation type="submission" date="2015-10" db="EMBL/GenBank/DDBJ databases">
        <title>Draft genome sequence of Streptomyces griseorubiginosus DSM 40469, type strain for the species Streptomyces griseorubiginosus.</title>
        <authorList>
            <person name="Ruckert C."/>
            <person name="Winkler A."/>
            <person name="Kalinowski J."/>
            <person name="Kampfer P."/>
            <person name="Glaeser S."/>
        </authorList>
    </citation>
    <scope>NUCLEOTIDE SEQUENCE [LARGE SCALE GENOMIC DNA]</scope>
    <source>
        <strain evidence="2 3">DSM 40469</strain>
    </source>
</reference>
<organism evidence="2 3">
    <name type="scientific">Streptomyces griseorubiginosus</name>
    <dbReference type="NCBI Taxonomy" id="67304"/>
    <lineage>
        <taxon>Bacteria</taxon>
        <taxon>Bacillati</taxon>
        <taxon>Actinomycetota</taxon>
        <taxon>Actinomycetes</taxon>
        <taxon>Kitasatosporales</taxon>
        <taxon>Streptomycetaceae</taxon>
        <taxon>Streptomyces</taxon>
    </lineage>
</organism>
<gene>
    <name evidence="2" type="ORF">AQJ54_00840</name>
</gene>
<name>A0A101SCM9_9ACTN</name>
<feature type="compositionally biased region" description="Low complexity" evidence="1">
    <location>
        <begin position="275"/>
        <end position="294"/>
    </location>
</feature>
<proteinExistence type="predicted"/>
<dbReference type="AlphaFoldDB" id="A0A101SCM9"/>
<feature type="compositionally biased region" description="Low complexity" evidence="1">
    <location>
        <begin position="307"/>
        <end position="317"/>
    </location>
</feature>
<dbReference type="EMBL" id="LMWV01000002">
    <property type="protein sequence ID" value="KUN71347.1"/>
    <property type="molecule type" value="Genomic_DNA"/>
</dbReference>
<comment type="caution">
    <text evidence="2">The sequence shown here is derived from an EMBL/GenBank/DDBJ whole genome shotgun (WGS) entry which is preliminary data.</text>
</comment>
<feature type="compositionally biased region" description="Low complexity" evidence="1">
    <location>
        <begin position="157"/>
        <end position="175"/>
    </location>
</feature>
<protein>
    <recommendedName>
        <fullName evidence="4">Tetratricopeptide repeat protein</fullName>
    </recommendedName>
</protein>
<dbReference type="Proteomes" id="UP000054375">
    <property type="component" value="Unassembled WGS sequence"/>
</dbReference>
<feature type="compositionally biased region" description="Basic and acidic residues" evidence="1">
    <location>
        <begin position="234"/>
        <end position="246"/>
    </location>
</feature>
<feature type="compositionally biased region" description="Pro residues" evidence="1">
    <location>
        <begin position="344"/>
        <end position="369"/>
    </location>
</feature>
<dbReference type="RefSeq" id="WP_062232873.1">
    <property type="nucleotide sequence ID" value="NZ_JBPJFL010000001.1"/>
</dbReference>
<evidence type="ECO:0000313" key="2">
    <source>
        <dbReference type="EMBL" id="KUN71347.1"/>
    </source>
</evidence>